<dbReference type="SUPFAM" id="SSF52980">
    <property type="entry name" value="Restriction endonuclease-like"/>
    <property type="match status" value="1"/>
</dbReference>
<dbReference type="AlphaFoldDB" id="A0A3S4FCT5"/>
<dbReference type="CDD" id="cd01038">
    <property type="entry name" value="Endonuclease_DUF559"/>
    <property type="match status" value="1"/>
</dbReference>
<sequence length="167" mass="18314">MPHARVGDRQRKRAKQLRQVMTRAETLLWRHIKAHRIDGLGFRRQVPMGAYVADFVCHAARLVVELDGETHDFESKQRRDQARDAWFESQGYRVLRFTNDQVLRNLAGVVTVIRGAAGAAMGAAPPSLSLPHKGGGNPLNDAPSGALPFRPSPASGEGEEHDGFGGL</sequence>
<evidence type="ECO:0000313" key="3">
    <source>
        <dbReference type="EMBL" id="VCU11247.1"/>
    </source>
</evidence>
<gene>
    <name evidence="3" type="ORF">RHODGE_RHODGE_04778</name>
</gene>
<dbReference type="Pfam" id="PF04480">
    <property type="entry name" value="DUF559"/>
    <property type="match status" value="1"/>
</dbReference>
<reference evidence="4" key="1">
    <citation type="submission" date="2018-10" db="EMBL/GenBank/DDBJ databases">
        <authorList>
            <person name="Peiro R."/>
            <person name="Begona"/>
            <person name="Cbmso G."/>
            <person name="Lopez M."/>
            <person name="Gonzalez S."/>
            <person name="Sacristan E."/>
            <person name="Castillo E."/>
        </authorList>
    </citation>
    <scope>NUCLEOTIDE SEQUENCE [LARGE SCALE GENOMIC DNA]</scope>
</reference>
<keyword evidence="4" id="KW-1185">Reference proteome</keyword>
<evidence type="ECO:0000259" key="2">
    <source>
        <dbReference type="Pfam" id="PF04480"/>
    </source>
</evidence>
<feature type="region of interest" description="Disordered" evidence="1">
    <location>
        <begin position="128"/>
        <end position="167"/>
    </location>
</feature>
<dbReference type="OrthoDB" id="9798754at2"/>
<dbReference type="InterPro" id="IPR011335">
    <property type="entry name" value="Restrct_endonuc-II-like"/>
</dbReference>
<evidence type="ECO:0000313" key="4">
    <source>
        <dbReference type="Proteomes" id="UP000289200"/>
    </source>
</evidence>
<dbReference type="Proteomes" id="UP000289200">
    <property type="component" value="Unassembled WGS sequence"/>
</dbReference>
<accession>A0A3S4FCT5</accession>
<protein>
    <recommendedName>
        <fullName evidence="2">DUF559 domain-containing protein</fullName>
    </recommendedName>
</protein>
<dbReference type="PANTHER" id="PTHR38590:SF1">
    <property type="entry name" value="BLL0828 PROTEIN"/>
    <property type="match status" value="1"/>
</dbReference>
<name>A0A3S4FCT5_9BRAD</name>
<proteinExistence type="predicted"/>
<dbReference type="RefSeq" id="WP_129611505.1">
    <property type="nucleotide sequence ID" value="NZ_UWOC01000203.1"/>
</dbReference>
<feature type="domain" description="DUF559" evidence="2">
    <location>
        <begin position="9"/>
        <end position="113"/>
    </location>
</feature>
<dbReference type="InterPro" id="IPR007569">
    <property type="entry name" value="DUF559"/>
</dbReference>
<dbReference type="InterPro" id="IPR047216">
    <property type="entry name" value="Endonuclease_DUF559_bact"/>
</dbReference>
<evidence type="ECO:0000256" key="1">
    <source>
        <dbReference type="SAM" id="MobiDB-lite"/>
    </source>
</evidence>
<comment type="caution">
    <text evidence="3">The sequence shown here is derived from an EMBL/GenBank/DDBJ whole genome shotgun (WGS) entry which is preliminary data.</text>
</comment>
<dbReference type="PANTHER" id="PTHR38590">
    <property type="entry name" value="BLL0828 PROTEIN"/>
    <property type="match status" value="1"/>
</dbReference>
<dbReference type="Gene3D" id="3.40.960.10">
    <property type="entry name" value="VSR Endonuclease"/>
    <property type="match status" value="1"/>
</dbReference>
<dbReference type="EMBL" id="UWOC01000203">
    <property type="protein sequence ID" value="VCU11247.1"/>
    <property type="molecule type" value="Genomic_DNA"/>
</dbReference>
<organism evidence="3 4">
    <name type="scientific">Rhodoplanes serenus</name>
    <dbReference type="NCBI Taxonomy" id="200615"/>
    <lineage>
        <taxon>Bacteria</taxon>
        <taxon>Pseudomonadati</taxon>
        <taxon>Pseudomonadota</taxon>
        <taxon>Alphaproteobacteria</taxon>
        <taxon>Hyphomicrobiales</taxon>
        <taxon>Nitrobacteraceae</taxon>
        <taxon>Rhodoplanes</taxon>
    </lineage>
</organism>